<reference evidence="3" key="2">
    <citation type="journal article" date="2014" name="PLoS ONE">
        <title>Insights from the genome annotation of Elizabethkingia anophelis from the malaria vector Anopheles gambiae.</title>
        <authorList>
            <person name="Kukutla P."/>
            <person name="Lindberg B.G."/>
            <person name="Pei D."/>
            <person name="Rayl M."/>
            <person name="Yu W."/>
            <person name="Steritz M."/>
            <person name="Faye I."/>
            <person name="Xu J."/>
        </authorList>
    </citation>
    <scope>NUCLEOTIDE SEQUENCE</scope>
</reference>
<organism evidence="3">
    <name type="scientific">Elizabethkingia anophelis</name>
    <dbReference type="NCBI Taxonomy" id="1117645"/>
    <lineage>
        <taxon>Bacteria</taxon>
        <taxon>Pseudomonadati</taxon>
        <taxon>Bacteroidota</taxon>
        <taxon>Flavobacteriia</taxon>
        <taxon>Flavobacteriales</taxon>
        <taxon>Weeksellaceae</taxon>
        <taxon>Elizabethkingia</taxon>
    </lineage>
</organism>
<dbReference type="GO" id="GO:0005886">
    <property type="term" value="C:plasma membrane"/>
    <property type="evidence" value="ECO:0007669"/>
    <property type="project" value="TreeGrafter"/>
</dbReference>
<dbReference type="InterPro" id="IPR011042">
    <property type="entry name" value="6-blade_b-propeller_TolB-like"/>
</dbReference>
<reference evidence="3" key="8">
    <citation type="journal article" date="2018" name="J. ISSAAS">
        <title>In Silico Identification of Three Types of Integrative and Conjugative Elements (ICEs) in Elizabethkingia anophelis Strains Isolated from Around the World.</title>
        <authorList>
            <person name="Xu J."/>
            <person name="Pei D."/>
            <person name="Nicholson A."/>
            <person name="Lan Y."/>
            <person name="Xia Q."/>
        </authorList>
    </citation>
    <scope>NUCLEOTIDE SEQUENCE</scope>
</reference>
<proteinExistence type="predicted"/>
<feature type="transmembrane region" description="Helical" evidence="1">
    <location>
        <begin position="283"/>
        <end position="302"/>
    </location>
</feature>
<reference evidence="3" key="4">
    <citation type="journal article" date="2016" name="Sci. Rep.">
        <title>Genomic epidemiology and global diversity of the emerging bacterial pathogen Elizabethkingia anophelis.</title>
        <authorList>
            <person name="Breurec S."/>
            <person name="Criscuolo A."/>
            <person name="Diancourt L."/>
            <person name="Rendueles O."/>
            <person name="Vandenbogaert M."/>
            <person name="Passet V."/>
            <person name="Caro V."/>
            <person name="Rocha E.P."/>
            <person name="Touchon M."/>
            <person name="Brisse S."/>
        </authorList>
    </citation>
    <scope>NUCLEOTIDE SEQUENCE</scope>
</reference>
<keyword evidence="1" id="KW-0472">Membrane</keyword>
<feature type="transmembrane region" description="Helical" evidence="1">
    <location>
        <begin position="241"/>
        <end position="263"/>
    </location>
</feature>
<reference evidence="3" key="7">
    <citation type="journal article" date="2017" name="Sci. Rep.">
        <title>Genomic features, phylogenetic relationships, and comparative genomics of Elizabethkingia anophelis strain EM361-97 isolated in Taiwan.</title>
        <authorList>
            <person name="Lin J.N."/>
            <person name="Lai C.H."/>
            <person name="Yang C.H."/>
            <person name="Huang Y.H."/>
            <person name="Lin H.H."/>
        </authorList>
    </citation>
    <scope>NUCLEOTIDE SEQUENCE</scope>
</reference>
<evidence type="ECO:0000256" key="2">
    <source>
        <dbReference type="SAM" id="SignalP"/>
    </source>
</evidence>
<feature type="transmembrane region" description="Helical" evidence="1">
    <location>
        <begin position="213"/>
        <end position="234"/>
    </location>
</feature>
<evidence type="ECO:0000313" key="3">
    <source>
        <dbReference type="EMBL" id="DAC75222.1"/>
    </source>
</evidence>
<reference evidence="3" key="5">
    <citation type="journal article" date="2017" name="Genome Announc.">
        <title>Complete Circularized Genome Sequences of Four Strains of Elizabethkingia anophelis, Including Two Novel Strains Isolated from Wild-Caught Anopheles sinensis.</title>
        <authorList>
            <person name="Pei D."/>
            <person name="Nicholson A.C."/>
            <person name="Jiang J."/>
            <person name="Chen H."/>
            <person name="Whitney A.M."/>
            <person name="Villarma A."/>
            <person name="Bell M."/>
            <person name="Humrighouse B."/>
            <person name="Rowe L.A."/>
            <person name="Sheth M."/>
            <person name="Batra D."/>
            <person name="Juieng P."/>
            <person name="Loparev V.N."/>
            <person name="McQuiston J.R."/>
            <person name="Lan Y."/>
            <person name="Ma Y."/>
            <person name="Xu J."/>
        </authorList>
    </citation>
    <scope>NUCLEOTIDE SEQUENCE</scope>
</reference>
<dbReference type="InterPro" id="IPR053532">
    <property type="entry name" value="RCS_Resistance"/>
</dbReference>
<feature type="chain" id="PRO_5019808750" evidence="2">
    <location>
        <begin position="20"/>
        <end position="310"/>
    </location>
</feature>
<dbReference type="NCBIfam" id="NF040476">
    <property type="entry name" value="chlor_memb_RclC"/>
    <property type="match status" value="1"/>
</dbReference>
<dbReference type="PANTHER" id="PTHR40106">
    <property type="entry name" value="INNER MEMBRANE PROTEIN RCLC"/>
    <property type="match status" value="1"/>
</dbReference>
<dbReference type="GO" id="GO:1901530">
    <property type="term" value="P:response to hypochlorite"/>
    <property type="evidence" value="ECO:0007669"/>
    <property type="project" value="TreeGrafter"/>
</dbReference>
<keyword evidence="1" id="KW-0812">Transmembrane</keyword>
<dbReference type="AlphaFoldDB" id="A0A455ZEN2"/>
<dbReference type="Pfam" id="PF04224">
    <property type="entry name" value="DUF417"/>
    <property type="match status" value="1"/>
</dbReference>
<gene>
    <name evidence="3" type="primary">ykgB</name>
</gene>
<keyword evidence="1" id="KW-1133">Transmembrane helix</keyword>
<sequence length="310" mass="33815">MKTTLSLFILFHVFGSANAQLEKVITSDVVWNGVTTSSTGRIFVNFPRIEGDTGKRIGEVLKNGTIIPYPDAEWNNWESGADVNEKFVRTNSLRIGPDGLLWVVDTGRPSMGQDPLSENALKLVSIDIATNIAESQRNLINFLRIAIFVVMAWIGGLKAFQYEADGIVPFVANSPVMSFFYNHPDEYKAHKNKEGELIPANVKWNTENGTYTFAYALGTAIVVIGLLTLLGIWFPKIGLAGGLLTFGMSLVTLSFLITTPEAYVPDIGGTDYGLPYLSGAGRLVIKDIIMMAGGLVVASDAAQRILKNYN</sequence>
<evidence type="ECO:0000256" key="1">
    <source>
        <dbReference type="SAM" id="Phobius"/>
    </source>
</evidence>
<name>A0A455ZEN2_9FLAO</name>
<protein>
    <submittedName>
        <fullName evidence="3">Membrane protein ykgB</fullName>
    </submittedName>
</protein>
<dbReference type="PANTHER" id="PTHR40106:SF1">
    <property type="entry name" value="INNER MEMBRANE PROTEIN RCLC"/>
    <property type="match status" value="1"/>
</dbReference>
<keyword evidence="2" id="KW-0732">Signal</keyword>
<dbReference type="InterPro" id="IPR007339">
    <property type="entry name" value="RclC-like"/>
</dbReference>
<dbReference type="Gene3D" id="2.120.10.30">
    <property type="entry name" value="TolB, C-terminal domain"/>
    <property type="match status" value="1"/>
</dbReference>
<dbReference type="EMBL" id="BK010601">
    <property type="protein sequence ID" value="DAC75222.1"/>
    <property type="molecule type" value="Genomic_DNA"/>
</dbReference>
<accession>A0A455ZEN2</accession>
<reference evidence="3" key="6">
    <citation type="journal article" date="2017" name="Nat. Commun.">
        <title>Evolutionary dynamics and genomic features of the Elizabethkingia anophelis 2015 to 2016 Wisconsin outbreak strain.</title>
        <authorList>
            <person name="Perrin A."/>
            <person name="Larsonneur E."/>
            <person name="Nicholson A.C."/>
            <person name="Edwards D.J."/>
            <person name="Gundlach K.M."/>
            <person name="Whitney A.M."/>
            <person name="Gulvik C.A."/>
            <person name="Bell M.E."/>
            <person name="Rendueles O."/>
            <person name="Cury J."/>
            <person name="Hugon P."/>
            <person name="Clermont D."/>
            <person name="Enouf V."/>
            <person name="Loparev V."/>
            <person name="Juieng P."/>
            <person name="Monson T."/>
            <person name="Warshauer D."/>
            <person name="Elbadawi L.I."/>
            <person name="Walters M.S."/>
            <person name="Crist M.B."/>
            <person name="Noble-Wang J."/>
            <person name="Borlaug G."/>
            <person name="Rocha E.P.C."/>
            <person name="Criscuolo A."/>
            <person name="Touchon M."/>
            <person name="Davis J.P."/>
            <person name="Holt K.E."/>
            <person name="McQuiston J.R."/>
            <person name="Brisse S."/>
        </authorList>
    </citation>
    <scope>NUCLEOTIDE SEQUENCE</scope>
</reference>
<reference evidence="3" key="3">
    <citation type="journal article" date="2016" name="Genome Announc.">
        <title>Complete Genome Sequences of Four Strains from the 2015-2016 Elizabethkingia anophelis Outbreak.</title>
        <authorList>
            <person name="Nicholson A.C."/>
            <person name="Whitney A.M."/>
            <person name="Emery B.D."/>
            <person name="Bell M.E."/>
            <person name="Gartin J.T."/>
            <person name="Humrighouse B.W."/>
            <person name="Loparev V.N."/>
            <person name="Batra D."/>
            <person name="Sheth M."/>
            <person name="Rowe L.A."/>
            <person name="Juieng P."/>
            <person name="Knipe K."/>
            <person name="Gulvik C."/>
            <person name="McQuiston J.R."/>
        </authorList>
    </citation>
    <scope>NUCLEOTIDE SEQUENCE</scope>
</reference>
<feature type="transmembrane region" description="Helical" evidence="1">
    <location>
        <begin position="142"/>
        <end position="160"/>
    </location>
</feature>
<reference evidence="3" key="1">
    <citation type="journal article" date="2014" name="Genome Biol. Evol.">
        <title>Comparative genomic analysis of malaria mosquito vector-associated novel pathogen Elizabethkingia anophelis.</title>
        <authorList>
            <person name="Teo J."/>
            <person name="Tan S.Y."/>
            <person name="Liu Y."/>
            <person name="Tay M."/>
            <person name="Ding Y."/>
            <person name="Li Y."/>
            <person name="Kjelleberg S."/>
            <person name="Givskov M."/>
            <person name="Lin R.T."/>
            <person name="Yang L."/>
        </authorList>
    </citation>
    <scope>NUCLEOTIDE SEQUENCE</scope>
</reference>
<feature type="signal peptide" evidence="2">
    <location>
        <begin position="1"/>
        <end position="19"/>
    </location>
</feature>